<accession>A0AAN8VPK0</accession>
<sequence>MNFCLLDIFSSEDGAKVAAIPTNLQKRVPLKPKPKPENVIVISSDTEKEEDIKKNESKPSKSKKKIQSLTSVLTARSKVACRLTNKPKEDIVDIDSADFHELAIVKYPEIKEKMRAILVDWLIEAHNKFDLLKEMLYLTINIVDRYFSMKMVRRRELQLVGMSCILIASKYEEIWPLELENLVYFYAELGIMNYNTSIVYCPSMLAASMVYATRCTLSKAPAWSEALRLWHEFV</sequence>
<dbReference type="FunFam" id="1.10.472.10:FF:000001">
    <property type="entry name" value="G2/mitotic-specific cyclin"/>
    <property type="match status" value="1"/>
</dbReference>
<protein>
    <submittedName>
        <fullName evidence="7">Cyclin, N-terminal</fullName>
    </submittedName>
</protein>
<dbReference type="InterPro" id="IPR036915">
    <property type="entry name" value="Cyclin-like_sf"/>
</dbReference>
<dbReference type="GO" id="GO:0051301">
    <property type="term" value="P:cell division"/>
    <property type="evidence" value="ECO:0007669"/>
    <property type="project" value="UniProtKB-KW"/>
</dbReference>
<dbReference type="InterPro" id="IPR013763">
    <property type="entry name" value="Cyclin-like_dom"/>
</dbReference>
<dbReference type="InterPro" id="IPR006671">
    <property type="entry name" value="Cyclin_N"/>
</dbReference>
<dbReference type="Gene3D" id="1.10.472.10">
    <property type="entry name" value="Cyclin-like"/>
    <property type="match status" value="1"/>
</dbReference>
<dbReference type="AlphaFoldDB" id="A0AAN8VPK0"/>
<keyword evidence="3" id="KW-0131">Cell cycle</keyword>
<comment type="similarity">
    <text evidence="4">Belongs to the cyclin family.</text>
</comment>
<comment type="caution">
    <text evidence="7">The sequence shown here is derived from an EMBL/GenBank/DDBJ whole genome shotgun (WGS) entry which is preliminary data.</text>
</comment>
<evidence type="ECO:0000256" key="2">
    <source>
        <dbReference type="ARBA" id="ARBA00023127"/>
    </source>
</evidence>
<dbReference type="Proteomes" id="UP001370490">
    <property type="component" value="Unassembled WGS sequence"/>
</dbReference>
<evidence type="ECO:0000256" key="1">
    <source>
        <dbReference type="ARBA" id="ARBA00022618"/>
    </source>
</evidence>
<dbReference type="InterPro" id="IPR039361">
    <property type="entry name" value="Cyclin"/>
</dbReference>
<dbReference type="InterPro" id="IPR048258">
    <property type="entry name" value="Cyclins_cyclin-box"/>
</dbReference>
<dbReference type="GO" id="GO:0016538">
    <property type="term" value="F:cyclin-dependent protein serine/threonine kinase regulator activity"/>
    <property type="evidence" value="ECO:0007669"/>
    <property type="project" value="InterPro"/>
</dbReference>
<evidence type="ECO:0000256" key="3">
    <source>
        <dbReference type="ARBA" id="ARBA00023306"/>
    </source>
</evidence>
<dbReference type="PANTHER" id="PTHR10177">
    <property type="entry name" value="CYCLINS"/>
    <property type="match status" value="1"/>
</dbReference>
<dbReference type="PIRSF" id="PIRSF001771">
    <property type="entry name" value="Cyclin_A_B_D_E"/>
    <property type="match status" value="1"/>
</dbReference>
<gene>
    <name evidence="7" type="ORF">RJ641_036340</name>
</gene>
<name>A0AAN8VPK0_9MAGN</name>
<dbReference type="PROSITE" id="PS00292">
    <property type="entry name" value="CYCLINS"/>
    <property type="match status" value="1"/>
</dbReference>
<feature type="compositionally biased region" description="Basic and acidic residues" evidence="5">
    <location>
        <begin position="50"/>
        <end position="59"/>
    </location>
</feature>
<reference evidence="7 8" key="1">
    <citation type="submission" date="2023-12" db="EMBL/GenBank/DDBJ databases">
        <title>A high-quality genome assembly for Dillenia turbinata (Dilleniales).</title>
        <authorList>
            <person name="Chanderbali A."/>
        </authorList>
    </citation>
    <scope>NUCLEOTIDE SEQUENCE [LARGE SCALE GENOMIC DNA]</scope>
    <source>
        <strain evidence="7">LSX21</strain>
        <tissue evidence="7">Leaf</tissue>
    </source>
</reference>
<feature type="region of interest" description="Disordered" evidence="5">
    <location>
        <begin position="27"/>
        <end position="67"/>
    </location>
</feature>
<keyword evidence="8" id="KW-1185">Reference proteome</keyword>
<dbReference type="SMART" id="SM00385">
    <property type="entry name" value="CYCLIN"/>
    <property type="match status" value="1"/>
</dbReference>
<keyword evidence="2 4" id="KW-0195">Cyclin</keyword>
<evidence type="ECO:0000256" key="5">
    <source>
        <dbReference type="SAM" id="MobiDB-lite"/>
    </source>
</evidence>
<organism evidence="7 8">
    <name type="scientific">Dillenia turbinata</name>
    <dbReference type="NCBI Taxonomy" id="194707"/>
    <lineage>
        <taxon>Eukaryota</taxon>
        <taxon>Viridiplantae</taxon>
        <taxon>Streptophyta</taxon>
        <taxon>Embryophyta</taxon>
        <taxon>Tracheophyta</taxon>
        <taxon>Spermatophyta</taxon>
        <taxon>Magnoliopsida</taxon>
        <taxon>eudicotyledons</taxon>
        <taxon>Gunneridae</taxon>
        <taxon>Pentapetalae</taxon>
        <taxon>Dilleniales</taxon>
        <taxon>Dilleniaceae</taxon>
        <taxon>Dillenia</taxon>
    </lineage>
</organism>
<dbReference type="Pfam" id="PF00134">
    <property type="entry name" value="Cyclin_N"/>
    <property type="match status" value="1"/>
</dbReference>
<evidence type="ECO:0000313" key="7">
    <source>
        <dbReference type="EMBL" id="KAK6933446.1"/>
    </source>
</evidence>
<feature type="domain" description="Cyclin-like" evidence="6">
    <location>
        <begin position="120"/>
        <end position="201"/>
    </location>
</feature>
<dbReference type="InterPro" id="IPR046965">
    <property type="entry name" value="Cyclin_A/B-like"/>
</dbReference>
<dbReference type="GO" id="GO:0044772">
    <property type="term" value="P:mitotic cell cycle phase transition"/>
    <property type="evidence" value="ECO:0007669"/>
    <property type="project" value="InterPro"/>
</dbReference>
<evidence type="ECO:0000313" key="8">
    <source>
        <dbReference type="Proteomes" id="UP001370490"/>
    </source>
</evidence>
<keyword evidence="1" id="KW-0132">Cell division</keyword>
<proteinExistence type="inferred from homology"/>
<evidence type="ECO:0000256" key="4">
    <source>
        <dbReference type="RuleBase" id="RU000383"/>
    </source>
</evidence>
<evidence type="ECO:0000259" key="6">
    <source>
        <dbReference type="SMART" id="SM00385"/>
    </source>
</evidence>
<dbReference type="EMBL" id="JBAMMX010000009">
    <property type="protein sequence ID" value="KAK6933446.1"/>
    <property type="molecule type" value="Genomic_DNA"/>
</dbReference>
<dbReference type="SUPFAM" id="SSF47954">
    <property type="entry name" value="Cyclin-like"/>
    <property type="match status" value="2"/>
</dbReference>